<dbReference type="GO" id="GO:0046930">
    <property type="term" value="C:pore complex"/>
    <property type="evidence" value="ECO:0007669"/>
    <property type="project" value="InterPro"/>
</dbReference>
<dbReference type="GO" id="GO:0006812">
    <property type="term" value="P:monoatomic cation transport"/>
    <property type="evidence" value="ECO:0007669"/>
    <property type="project" value="InterPro"/>
</dbReference>
<dbReference type="AlphaFoldDB" id="A0A974BQS6"/>
<dbReference type="GO" id="GO:0042151">
    <property type="term" value="C:nematocyst"/>
    <property type="evidence" value="ECO:0007669"/>
    <property type="project" value="UniProtKB-SubCell"/>
</dbReference>
<dbReference type="GO" id="GO:0046931">
    <property type="term" value="P:pore complex assembly"/>
    <property type="evidence" value="ECO:0007669"/>
    <property type="project" value="InterPro"/>
</dbReference>
<dbReference type="PANTHER" id="PTHR40388">
    <property type="entry name" value="BRYOPORIN"/>
    <property type="match status" value="1"/>
</dbReference>
<name>A0A974BQS6_XENLA</name>
<evidence type="ECO:0000256" key="4">
    <source>
        <dbReference type="ARBA" id="ARBA00023298"/>
    </source>
</evidence>
<dbReference type="SUPFAM" id="SSF63724">
    <property type="entry name" value="Cytolysin/lectin"/>
    <property type="match status" value="1"/>
</dbReference>
<dbReference type="PANTHER" id="PTHR40388:SF4">
    <property type="entry name" value="DELTA-THALATOXIN-AVL1B-LIKE"/>
    <property type="match status" value="1"/>
</dbReference>
<dbReference type="EMBL" id="KV467283">
    <property type="protein sequence ID" value="OCT56397.1"/>
    <property type="molecule type" value="Genomic_DNA"/>
</dbReference>
<evidence type="ECO:0000256" key="1">
    <source>
        <dbReference type="ARBA" id="ARBA00004175"/>
    </source>
</evidence>
<evidence type="ECO:0000256" key="5">
    <source>
        <dbReference type="ARBA" id="ARBA00023331"/>
    </source>
</evidence>
<protein>
    <submittedName>
        <fullName evidence="6">Uncharacterized protein</fullName>
    </submittedName>
</protein>
<dbReference type="InterPro" id="IPR050677">
    <property type="entry name" value="Actinoporin_PFT"/>
</dbReference>
<proteinExistence type="predicted"/>
<organism evidence="6">
    <name type="scientific">Xenopus laevis</name>
    <name type="common">African clawed frog</name>
    <dbReference type="NCBI Taxonomy" id="8355"/>
    <lineage>
        <taxon>Eukaryota</taxon>
        <taxon>Metazoa</taxon>
        <taxon>Chordata</taxon>
        <taxon>Craniata</taxon>
        <taxon>Vertebrata</taxon>
        <taxon>Euteleostomi</taxon>
        <taxon>Amphibia</taxon>
        <taxon>Batrachia</taxon>
        <taxon>Anura</taxon>
        <taxon>Pipoidea</taxon>
        <taxon>Pipidae</taxon>
        <taxon>Xenopodinae</taxon>
        <taxon>Xenopus</taxon>
        <taxon>Xenopus</taxon>
    </lineage>
</organism>
<keyword evidence="5" id="KW-0166">Nematocyst</keyword>
<dbReference type="InterPro" id="IPR009104">
    <property type="entry name" value="Anemon_actinoporin-like"/>
</dbReference>
<accession>A0A974BQS6</accession>
<gene>
    <name evidence="6" type="ORF">XELAEV_18000150mg</name>
</gene>
<evidence type="ECO:0000256" key="3">
    <source>
        <dbReference type="ARBA" id="ARBA00022537"/>
    </source>
</evidence>
<sequence length="210" mass="23942">MTPCRHVLRGVIGNFLPLNKRVNWEEAIVAVENYSKDDQLQTLGRNTDFLMLLKSALDNVTFRASKETKGRTTYCESGYVHSPPPPTISPNATDYCVFVKKALTARGSVGVLTYHYSTSHTIAILFSNPFDYNLHSIYFGVWITDQIRKADHTLYNEMYYNKHPSTEFKCVDVKRHAQALEVFHGNLKVLATMSNDYKAILKLDIVETDK</sequence>
<keyword evidence="4" id="KW-0472">Membrane</keyword>
<dbReference type="InterPro" id="IPR015926">
    <property type="entry name" value="Cytolysin/lectin"/>
</dbReference>
<dbReference type="GO" id="GO:0015267">
    <property type="term" value="F:channel activity"/>
    <property type="evidence" value="ECO:0007669"/>
    <property type="project" value="InterPro"/>
</dbReference>
<comment type="subcellular location">
    <subcellularLocation>
        <location evidence="2">Nematocyst</location>
    </subcellularLocation>
    <subcellularLocation>
        <location evidence="1">Target cell membrane</location>
    </subcellularLocation>
</comment>
<dbReference type="GO" id="GO:0051715">
    <property type="term" value="P:cytolysis in another organism"/>
    <property type="evidence" value="ECO:0007669"/>
    <property type="project" value="InterPro"/>
</dbReference>
<keyword evidence="3" id="KW-1052">Target cell membrane</keyword>
<dbReference type="Pfam" id="PF06369">
    <property type="entry name" value="Anemone_cytotox"/>
    <property type="match status" value="1"/>
</dbReference>
<dbReference type="GO" id="GO:0044218">
    <property type="term" value="C:other organism cell membrane"/>
    <property type="evidence" value="ECO:0007669"/>
    <property type="project" value="UniProtKB-KW"/>
</dbReference>
<dbReference type="Gene3D" id="2.60.270.20">
    <property type="entry name" value="Cytolysin/lectin"/>
    <property type="match status" value="1"/>
</dbReference>
<evidence type="ECO:0000256" key="2">
    <source>
        <dbReference type="ARBA" id="ARBA00004532"/>
    </source>
</evidence>
<keyword evidence="4" id="KW-1053">Target membrane</keyword>
<reference evidence="6" key="1">
    <citation type="submission" date="2016-05" db="EMBL/GenBank/DDBJ databases">
        <title>WGS assembly of Xenopus laevis.</title>
        <authorList>
            <person name="Session A."/>
            <person name="Uno Y."/>
            <person name="Kwon T."/>
            <person name="Chapman J."/>
            <person name="Toyoda A."/>
            <person name="Takahashi S."/>
            <person name="Fukui A."/>
            <person name="Hikosaka A."/>
            <person name="Putnam N."/>
            <person name="Stites J."/>
            <person name="Van Heeringen S."/>
            <person name="Quigley I."/>
            <person name="Heinz S."/>
            <person name="Hellsten U."/>
            <person name="Lyons J."/>
            <person name="Suzuki A."/>
            <person name="Kondo M."/>
            <person name="Ogino H."/>
            <person name="Ochi H."/>
            <person name="Bogdanovic O."/>
            <person name="Lister R."/>
            <person name="Georgiou G."/>
            <person name="Paranjpe S."/>
            <person name="Van Kruijsbergen I."/>
            <person name="Mozaffari S."/>
            <person name="Shu S."/>
            <person name="Schmutz J."/>
            <person name="Jenkins J."/>
            <person name="Grimwood J."/>
            <person name="Carlson J."/>
            <person name="Mitros T."/>
            <person name="Simakov O."/>
            <person name="Heald R."/>
            <person name="Miller K."/>
            <person name="Haudenschild C."/>
            <person name="Kuroki Y."/>
            <person name="Tanaka T."/>
            <person name="Michiue T."/>
            <person name="Watanabe M."/>
            <person name="Kinoshita T."/>
            <person name="Ohta Y."/>
            <person name="Mawaribuchi S."/>
            <person name="Suzuki Y."/>
            <person name="Haramoto Y."/>
            <person name="Yamamoto T."/>
            <person name="Takagi C."/>
            <person name="Kitzman J."/>
            <person name="Shendure J."/>
            <person name="Nakayama T."/>
            <person name="Izutsu Y."/>
            <person name="Robert J."/>
            <person name="Dichmann D."/>
            <person name="Flajnik M."/>
            <person name="Houston D."/>
            <person name="Marcotte E."/>
            <person name="Wallingford J."/>
            <person name="Ito Y."/>
            <person name="Asashima M."/>
            <person name="Ueno N."/>
            <person name="Matsuda Y."/>
            <person name="Jan Veenstra G."/>
            <person name="Fujiyama A."/>
            <person name="Harland R."/>
            <person name="Taira M."/>
            <person name="Rokhsar D.S."/>
        </authorList>
    </citation>
    <scope>NUCLEOTIDE SEQUENCE</scope>
    <source>
        <strain evidence="6">J</strain>
        <tissue evidence="6">Blood</tissue>
    </source>
</reference>
<dbReference type="Proteomes" id="UP000694892">
    <property type="component" value="Unassembled WGS sequence"/>
</dbReference>
<evidence type="ECO:0000313" key="6">
    <source>
        <dbReference type="EMBL" id="OCT56397.1"/>
    </source>
</evidence>